<dbReference type="InterPro" id="IPR036291">
    <property type="entry name" value="NAD(P)-bd_dom_sf"/>
</dbReference>
<keyword evidence="4" id="KW-0276">Fatty acid metabolism</keyword>
<dbReference type="UniPathway" id="UPA00094"/>
<dbReference type="EC" id="1.3.1.9" evidence="9"/>
<dbReference type="OrthoDB" id="9803628at2"/>
<accession>A0A5S4VXB8</accession>
<dbReference type="GO" id="GO:0004318">
    <property type="term" value="F:enoyl-[acyl-carrier-protein] reductase (NADH) activity"/>
    <property type="evidence" value="ECO:0007669"/>
    <property type="project" value="UniProtKB-EC"/>
</dbReference>
<dbReference type="Gene3D" id="3.40.50.720">
    <property type="entry name" value="NAD(P)-binding Rossmann-like Domain"/>
    <property type="match status" value="1"/>
</dbReference>
<dbReference type="RefSeq" id="WP_148756279.1">
    <property type="nucleotide sequence ID" value="NZ_VSSR01000090.1"/>
</dbReference>
<proteinExistence type="inferred from homology"/>
<dbReference type="CDD" id="cd05372">
    <property type="entry name" value="ENR_SDR"/>
    <property type="match status" value="1"/>
</dbReference>
<dbReference type="NCBIfam" id="NF005717">
    <property type="entry name" value="PRK07533.1"/>
    <property type="match status" value="1"/>
</dbReference>
<name>A0A5S4VXB8_9BRAD</name>
<keyword evidence="9 12" id="KW-0520">NAD</keyword>
<comment type="catalytic activity">
    <reaction evidence="8 9">
        <text>a 2,3-saturated acyl-[ACP] + NAD(+) = a (2E)-enoyl-[ACP] + NADH + H(+)</text>
        <dbReference type="Rhea" id="RHEA:10240"/>
        <dbReference type="Rhea" id="RHEA-COMP:9925"/>
        <dbReference type="Rhea" id="RHEA-COMP:9926"/>
        <dbReference type="ChEBI" id="CHEBI:15378"/>
        <dbReference type="ChEBI" id="CHEBI:57540"/>
        <dbReference type="ChEBI" id="CHEBI:57945"/>
        <dbReference type="ChEBI" id="CHEBI:78784"/>
        <dbReference type="ChEBI" id="CHEBI:78785"/>
        <dbReference type="EC" id="1.3.1.9"/>
    </reaction>
</comment>
<evidence type="ECO:0000256" key="3">
    <source>
        <dbReference type="ARBA" id="ARBA00022516"/>
    </source>
</evidence>
<evidence type="ECO:0000256" key="12">
    <source>
        <dbReference type="PIRSR" id="PIRSR000094-3"/>
    </source>
</evidence>
<evidence type="ECO:0000256" key="11">
    <source>
        <dbReference type="PIRSR" id="PIRSR000094-2"/>
    </source>
</evidence>
<feature type="active site" description="Proton acceptor" evidence="10">
    <location>
        <position position="161"/>
    </location>
</feature>
<feature type="binding site" evidence="11">
    <location>
        <position position="101"/>
    </location>
    <ligand>
        <name>substrate</name>
    </ligand>
</feature>
<dbReference type="GO" id="GO:0006633">
    <property type="term" value="P:fatty acid biosynthetic process"/>
    <property type="evidence" value="ECO:0007669"/>
    <property type="project" value="UniProtKB-UniPathway"/>
</dbReference>
<dbReference type="Proteomes" id="UP000324853">
    <property type="component" value="Unassembled WGS sequence"/>
</dbReference>
<evidence type="ECO:0000256" key="5">
    <source>
        <dbReference type="ARBA" id="ARBA00023002"/>
    </source>
</evidence>
<comment type="pathway">
    <text evidence="1">Lipid metabolism; fatty acid biosynthesis.</text>
</comment>
<evidence type="ECO:0000256" key="8">
    <source>
        <dbReference type="ARBA" id="ARBA00048572"/>
    </source>
</evidence>
<evidence type="ECO:0000256" key="10">
    <source>
        <dbReference type="PIRSR" id="PIRSR000094-1"/>
    </source>
</evidence>
<gene>
    <name evidence="13" type="primary">fabI</name>
    <name evidence="13" type="ORF">FXB38_39300</name>
</gene>
<reference evidence="13 14" key="1">
    <citation type="submission" date="2019-08" db="EMBL/GenBank/DDBJ databases">
        <title>Bradyrhizobium hipponensis sp. nov., a rhizobium isolated from a Lupinus angustifolius root nodule in Tunisia.</title>
        <authorList>
            <person name="Off K."/>
            <person name="Rejili M."/>
            <person name="Mars M."/>
            <person name="Brachmann A."/>
            <person name="Marin M."/>
        </authorList>
    </citation>
    <scope>NUCLEOTIDE SEQUENCE [LARGE SCALE GENOMIC DNA]</scope>
    <source>
        <strain evidence="13 14">CTAW11</strain>
    </source>
</reference>
<dbReference type="SUPFAM" id="SSF51735">
    <property type="entry name" value="NAD(P)-binding Rossmann-fold domains"/>
    <property type="match status" value="1"/>
</dbReference>
<dbReference type="Pfam" id="PF13561">
    <property type="entry name" value="adh_short_C2"/>
    <property type="match status" value="1"/>
</dbReference>
<evidence type="ECO:0000256" key="6">
    <source>
        <dbReference type="ARBA" id="ARBA00023098"/>
    </source>
</evidence>
<dbReference type="PIRSF" id="PIRSF000094">
    <property type="entry name" value="Enoyl-ACP_rdct"/>
    <property type="match status" value="1"/>
</dbReference>
<feature type="binding site" evidence="12">
    <location>
        <position position="168"/>
    </location>
    <ligand>
        <name>NAD(+)</name>
        <dbReference type="ChEBI" id="CHEBI:57540"/>
    </ligand>
</feature>
<evidence type="ECO:0000313" key="13">
    <source>
        <dbReference type="EMBL" id="TYL72079.1"/>
    </source>
</evidence>
<dbReference type="PANTHER" id="PTHR43159">
    <property type="entry name" value="ENOYL-[ACYL-CARRIER-PROTEIN] REDUCTASE"/>
    <property type="match status" value="1"/>
</dbReference>
<dbReference type="PRINTS" id="PR00081">
    <property type="entry name" value="GDHRDH"/>
</dbReference>
<dbReference type="InterPro" id="IPR014358">
    <property type="entry name" value="Enoyl-ACP_Rdtase_NADH"/>
</dbReference>
<keyword evidence="5 9" id="KW-0560">Oxidoreductase</keyword>
<keyword evidence="7 9" id="KW-0275">Fatty acid biosynthesis</keyword>
<evidence type="ECO:0000256" key="2">
    <source>
        <dbReference type="ARBA" id="ARBA00009233"/>
    </source>
</evidence>
<evidence type="ECO:0000256" key="9">
    <source>
        <dbReference type="PIRNR" id="PIRNR000094"/>
    </source>
</evidence>
<feature type="active site" description="Proton acceptor" evidence="10">
    <location>
        <position position="151"/>
    </location>
</feature>
<dbReference type="PANTHER" id="PTHR43159:SF2">
    <property type="entry name" value="ENOYL-[ACYL-CARRIER-PROTEIN] REDUCTASE [NADH], CHLOROPLASTIC"/>
    <property type="match status" value="1"/>
</dbReference>
<sequence length="260" mass="27829">MIPAVKAKLLEGKKGLVVGIANDKSIAWGCAAAFRAFGAELAVTYLNDKARKHVEPLAHALEAPIVMPLDAQVPGQMEAVFERIGKEWGSLDFVVHSIAFAPKETLQGRVIDVPLDGFLTTMHVSCWTFLRMAKLAEPLMKKGGTLFTMTYYGSRAVVRNYNVMGVAKAALESAVRYASAELGPKGIRVHAISPGPLATRAASGIPEFDKLLEKAKAKAPARSLVSIEDVGAATAFLAHDVARLITGDTIYIDGGYHVVD</sequence>
<evidence type="ECO:0000256" key="7">
    <source>
        <dbReference type="ARBA" id="ARBA00023160"/>
    </source>
</evidence>
<feature type="binding site" evidence="12">
    <location>
        <position position="19"/>
    </location>
    <ligand>
        <name>NAD(+)</name>
        <dbReference type="ChEBI" id="CHEBI:57540"/>
    </ligand>
</feature>
<protein>
    <recommendedName>
        <fullName evidence="9">Enoyl-[acyl-carrier-protein] reductase [NADH]</fullName>
        <ecNumber evidence="9">1.3.1.9</ecNumber>
    </recommendedName>
</protein>
<keyword evidence="3 9" id="KW-0444">Lipid biosynthesis</keyword>
<evidence type="ECO:0000256" key="1">
    <source>
        <dbReference type="ARBA" id="ARBA00005194"/>
    </source>
</evidence>
<comment type="caution">
    <text evidence="13">The sequence shown here is derived from an EMBL/GenBank/DDBJ whole genome shotgun (WGS) entry which is preliminary data.</text>
</comment>
<evidence type="ECO:0000256" key="4">
    <source>
        <dbReference type="ARBA" id="ARBA00022832"/>
    </source>
</evidence>
<evidence type="ECO:0000313" key="14">
    <source>
        <dbReference type="Proteomes" id="UP000324853"/>
    </source>
</evidence>
<feature type="binding site" evidence="12">
    <location>
        <position position="98"/>
    </location>
    <ligand>
        <name>NAD(+)</name>
        <dbReference type="ChEBI" id="CHEBI:57540"/>
    </ligand>
</feature>
<dbReference type="EMBL" id="VSSR01000090">
    <property type="protein sequence ID" value="TYL72079.1"/>
    <property type="molecule type" value="Genomic_DNA"/>
</dbReference>
<keyword evidence="6" id="KW-0443">Lipid metabolism</keyword>
<keyword evidence="14" id="KW-1185">Reference proteome</keyword>
<comment type="similarity">
    <text evidence="2 9">Belongs to the short-chain dehydrogenases/reductases (SDR) family. FabI subfamily.</text>
</comment>
<dbReference type="InterPro" id="IPR002347">
    <property type="entry name" value="SDR_fam"/>
</dbReference>
<organism evidence="13 14">
    <name type="scientific">Bradyrhizobium cytisi</name>
    <dbReference type="NCBI Taxonomy" id="515489"/>
    <lineage>
        <taxon>Bacteria</taxon>
        <taxon>Pseudomonadati</taxon>
        <taxon>Pseudomonadota</taxon>
        <taxon>Alphaproteobacteria</taxon>
        <taxon>Hyphomicrobiales</taxon>
        <taxon>Nitrobacteraceae</taxon>
        <taxon>Bradyrhizobium</taxon>
    </lineage>
</organism>
<feature type="binding site" evidence="12">
    <location>
        <begin position="25"/>
        <end position="26"/>
    </location>
    <ligand>
        <name>NAD(+)</name>
        <dbReference type="ChEBI" id="CHEBI:57540"/>
    </ligand>
</feature>
<dbReference type="AlphaFoldDB" id="A0A5S4VXB8"/>